<comment type="caution">
    <text evidence="3">The sequence shown here is derived from an EMBL/GenBank/DDBJ whole genome shotgun (WGS) entry which is preliminary data.</text>
</comment>
<sequence length="240" mass="27042">MVIMKRFTIQQLQDHERNGGRPVLIAVGGKVYDVSSSQRWTAGVHMKRHHAWADLTNDIKAAPHGMDVLDRFPLIGTVEELPQKQFTGFRSRVELWLEGHPFFRRHPHPAIVHFPLGLLLTAPLLAALAYFFNSAATEWASFCCLVLGVATVPMAIATGYVTWWLNYEFAPSALILRKRFLGWIALFLGVALILIRASLMWDPFSHTLGQRLGYFFGLALLSLITAYIGYLGGKLTFPYD</sequence>
<feature type="transmembrane region" description="Helical" evidence="1">
    <location>
        <begin position="180"/>
        <end position="201"/>
    </location>
</feature>
<accession>A0A7C4ARY2</accession>
<evidence type="ECO:0000256" key="1">
    <source>
        <dbReference type="SAM" id="Phobius"/>
    </source>
</evidence>
<feature type="transmembrane region" description="Helical" evidence="1">
    <location>
        <begin position="213"/>
        <end position="233"/>
    </location>
</feature>
<dbReference type="AlphaFoldDB" id="A0A7C4ARY2"/>
<dbReference type="InterPro" id="IPR001199">
    <property type="entry name" value="Cyt_B5-like_heme/steroid-bd"/>
</dbReference>
<evidence type="ECO:0000259" key="2">
    <source>
        <dbReference type="SMART" id="SM01117"/>
    </source>
</evidence>
<dbReference type="Pfam" id="PF09990">
    <property type="entry name" value="DUF2231"/>
    <property type="match status" value="1"/>
</dbReference>
<protein>
    <recommendedName>
        <fullName evidence="2">Cytochrome b5 heme-binding domain-containing protein</fullName>
    </recommendedName>
</protein>
<dbReference type="SMART" id="SM01117">
    <property type="entry name" value="Cyt-b5"/>
    <property type="match status" value="1"/>
</dbReference>
<dbReference type="InterPro" id="IPR036400">
    <property type="entry name" value="Cyt_B5-like_heme/steroid_sf"/>
</dbReference>
<feature type="domain" description="Cytochrome b5 heme-binding" evidence="2">
    <location>
        <begin position="7"/>
        <end position="79"/>
    </location>
</feature>
<reference evidence="3" key="1">
    <citation type="journal article" date="2020" name="mSystems">
        <title>Genome- and Community-Level Interaction Insights into Carbon Utilization and Element Cycling Functions of Hydrothermarchaeota in Hydrothermal Sediment.</title>
        <authorList>
            <person name="Zhou Z."/>
            <person name="Liu Y."/>
            <person name="Xu W."/>
            <person name="Pan J."/>
            <person name="Luo Z.H."/>
            <person name="Li M."/>
        </authorList>
    </citation>
    <scope>NUCLEOTIDE SEQUENCE [LARGE SCALE GENOMIC DNA]</scope>
    <source>
        <strain evidence="3">SpSt-769</strain>
    </source>
</reference>
<dbReference type="InterPro" id="IPR019251">
    <property type="entry name" value="DUF2231_TM"/>
</dbReference>
<proteinExistence type="predicted"/>
<evidence type="ECO:0000313" key="3">
    <source>
        <dbReference type="EMBL" id="HGH61178.1"/>
    </source>
</evidence>
<dbReference type="EMBL" id="DTGT01000242">
    <property type="protein sequence ID" value="HGH61178.1"/>
    <property type="molecule type" value="Genomic_DNA"/>
</dbReference>
<dbReference type="SUPFAM" id="SSF55856">
    <property type="entry name" value="Cytochrome b5-like heme/steroid binding domain"/>
    <property type="match status" value="1"/>
</dbReference>
<keyword evidence="1" id="KW-1133">Transmembrane helix</keyword>
<feature type="transmembrane region" description="Helical" evidence="1">
    <location>
        <begin position="110"/>
        <end position="133"/>
    </location>
</feature>
<name>A0A7C4ARY2_9BACT</name>
<gene>
    <name evidence="3" type="ORF">ENV54_07765</name>
</gene>
<organism evidence="3">
    <name type="scientific">Desulfomonile tiedjei</name>
    <dbReference type="NCBI Taxonomy" id="2358"/>
    <lineage>
        <taxon>Bacteria</taxon>
        <taxon>Pseudomonadati</taxon>
        <taxon>Thermodesulfobacteriota</taxon>
        <taxon>Desulfomonilia</taxon>
        <taxon>Desulfomonilales</taxon>
        <taxon>Desulfomonilaceae</taxon>
        <taxon>Desulfomonile</taxon>
    </lineage>
</organism>
<feature type="transmembrane region" description="Helical" evidence="1">
    <location>
        <begin position="139"/>
        <end position="160"/>
    </location>
</feature>
<keyword evidence="1" id="KW-0472">Membrane</keyword>
<keyword evidence="1" id="KW-0812">Transmembrane</keyword>
<dbReference type="Gene3D" id="3.10.120.10">
    <property type="entry name" value="Cytochrome b5-like heme/steroid binding domain"/>
    <property type="match status" value="1"/>
</dbReference>